<accession>A0A6C0BBN5</accession>
<dbReference type="CDD" id="cd17917">
    <property type="entry name" value="DEXHc_RHA-like"/>
    <property type="match status" value="1"/>
</dbReference>
<evidence type="ECO:0000313" key="7">
    <source>
        <dbReference type="EMBL" id="QHS89677.1"/>
    </source>
</evidence>
<dbReference type="PROSITE" id="PS51192">
    <property type="entry name" value="HELICASE_ATP_BIND_1"/>
    <property type="match status" value="1"/>
</dbReference>
<keyword evidence="4" id="KW-0067">ATP-binding</keyword>
<dbReference type="GO" id="GO:0016787">
    <property type="term" value="F:hydrolase activity"/>
    <property type="evidence" value="ECO:0007669"/>
    <property type="project" value="UniProtKB-KW"/>
</dbReference>
<dbReference type="InterPro" id="IPR027417">
    <property type="entry name" value="P-loop_NTPase"/>
</dbReference>
<evidence type="ECO:0000256" key="2">
    <source>
        <dbReference type="ARBA" id="ARBA00022801"/>
    </source>
</evidence>
<dbReference type="GO" id="GO:0004386">
    <property type="term" value="F:helicase activity"/>
    <property type="evidence" value="ECO:0007669"/>
    <property type="project" value="UniProtKB-KW"/>
</dbReference>
<dbReference type="Gene3D" id="1.20.120.1080">
    <property type="match status" value="1"/>
</dbReference>
<keyword evidence="2" id="KW-0378">Hydrolase</keyword>
<dbReference type="SMART" id="SM00490">
    <property type="entry name" value="HELICc"/>
    <property type="match status" value="1"/>
</dbReference>
<dbReference type="SUPFAM" id="SSF52540">
    <property type="entry name" value="P-loop containing nucleoside triphosphate hydrolases"/>
    <property type="match status" value="1"/>
</dbReference>
<dbReference type="GO" id="GO:0005524">
    <property type="term" value="F:ATP binding"/>
    <property type="evidence" value="ECO:0007669"/>
    <property type="project" value="UniProtKB-KW"/>
</dbReference>
<feature type="domain" description="Helicase C-terminal" evidence="6">
    <location>
        <begin position="246"/>
        <end position="436"/>
    </location>
</feature>
<keyword evidence="1" id="KW-0547">Nucleotide-binding</keyword>
<dbReference type="Pfam" id="PF00270">
    <property type="entry name" value="DEAD"/>
    <property type="match status" value="1"/>
</dbReference>
<evidence type="ECO:0000259" key="6">
    <source>
        <dbReference type="PROSITE" id="PS51194"/>
    </source>
</evidence>
<name>A0A6C0BBN5_9ZZZZ</name>
<dbReference type="AlphaFoldDB" id="A0A6C0BBN5"/>
<protein>
    <recommendedName>
        <fullName evidence="8">Helicase ATP-binding domain-containing protein</fullName>
    </recommendedName>
</protein>
<dbReference type="SMART" id="SM00487">
    <property type="entry name" value="DEXDc"/>
    <property type="match status" value="1"/>
</dbReference>
<evidence type="ECO:0000259" key="5">
    <source>
        <dbReference type="PROSITE" id="PS51192"/>
    </source>
</evidence>
<dbReference type="PANTHER" id="PTHR18934">
    <property type="entry name" value="ATP-DEPENDENT RNA HELICASE"/>
    <property type="match status" value="1"/>
</dbReference>
<dbReference type="Gene3D" id="3.40.50.300">
    <property type="entry name" value="P-loop containing nucleotide triphosphate hydrolases"/>
    <property type="match status" value="2"/>
</dbReference>
<dbReference type="GO" id="GO:0003723">
    <property type="term" value="F:RNA binding"/>
    <property type="evidence" value="ECO:0007669"/>
    <property type="project" value="TreeGrafter"/>
</dbReference>
<reference evidence="7" key="1">
    <citation type="journal article" date="2020" name="Nature">
        <title>Giant virus diversity and host interactions through global metagenomics.</title>
        <authorList>
            <person name="Schulz F."/>
            <person name="Roux S."/>
            <person name="Paez-Espino D."/>
            <person name="Jungbluth S."/>
            <person name="Walsh D.A."/>
            <person name="Denef V.J."/>
            <person name="McMahon K.D."/>
            <person name="Konstantinidis K.T."/>
            <person name="Eloe-Fadrosh E.A."/>
            <person name="Kyrpides N.C."/>
            <person name="Woyke T."/>
        </authorList>
    </citation>
    <scope>NUCLEOTIDE SEQUENCE</scope>
    <source>
        <strain evidence="7">GVMAG-M-3300010160-26</strain>
    </source>
</reference>
<dbReference type="InterPro" id="IPR001650">
    <property type="entry name" value="Helicase_C-like"/>
</dbReference>
<feature type="domain" description="Helicase ATP-binding" evidence="5">
    <location>
        <begin position="51"/>
        <end position="221"/>
    </location>
</feature>
<proteinExistence type="predicted"/>
<dbReference type="PANTHER" id="PTHR18934:SF91">
    <property type="entry name" value="PRE-MRNA-SPLICING FACTOR ATP-DEPENDENT RNA HELICASE PRP16"/>
    <property type="match status" value="1"/>
</dbReference>
<dbReference type="Pfam" id="PF00271">
    <property type="entry name" value="Helicase_C"/>
    <property type="match status" value="1"/>
</dbReference>
<organism evidence="7">
    <name type="scientific">viral metagenome</name>
    <dbReference type="NCBI Taxonomy" id="1070528"/>
    <lineage>
        <taxon>unclassified sequences</taxon>
        <taxon>metagenomes</taxon>
        <taxon>organismal metagenomes</taxon>
    </lineage>
</organism>
<evidence type="ECO:0000256" key="3">
    <source>
        <dbReference type="ARBA" id="ARBA00022806"/>
    </source>
</evidence>
<dbReference type="InterPro" id="IPR011545">
    <property type="entry name" value="DEAD/DEAH_box_helicase_dom"/>
</dbReference>
<evidence type="ECO:0000256" key="4">
    <source>
        <dbReference type="ARBA" id="ARBA00022840"/>
    </source>
</evidence>
<evidence type="ECO:0008006" key="8">
    <source>
        <dbReference type="Google" id="ProtNLM"/>
    </source>
</evidence>
<dbReference type="EMBL" id="MN739116">
    <property type="protein sequence ID" value="QHS89677.1"/>
    <property type="molecule type" value="Genomic_DNA"/>
</dbReference>
<dbReference type="PROSITE" id="PS51194">
    <property type="entry name" value="HELICASE_CTER"/>
    <property type="match status" value="1"/>
</dbReference>
<evidence type="ECO:0000256" key="1">
    <source>
        <dbReference type="ARBA" id="ARBA00022741"/>
    </source>
</evidence>
<sequence>MPTIIEKGKIKLPKGTNPNEVKRANNMYAIEYVMEQLGKKLNLESNTMNKNITHWSDKVLILEACTGSGKTTSVAPVIFKIYFDNLNRNIINTLPLIASVIKTVKEVSVIFEMEIGETLGFQTGSVVKKPVKGVIYATIGILLQQIKVMTPEQFMQQYAVIIIDEAHQRSLDVDLTIFLLKKFILEHWENPLCPHIIFMSATLNVAKFLDYFGEKNKRPQVITVEGMSYPIDTYFLEHPAEDFIQKAVEIALKIHKENIVDFDHPKQWGDILIFVSGKADTKTIIEALIEANKELEHKVYPVELSRNVLSKGEKEALIKDLPLHSLRIDGHIPKRKIIISTPAVETSTTIDSLRYIIDTGFRNDVSTYPSGFSTLVQKPITQDMAKQRRGRVGRVSKGVWYPVYTEEDFNALQYTSFPEIITKDISSMILAIIAKDGKFDIDSLDMMDKPPGDNIHTALEKLYAIHAIYPDTTPTEIGIYINKFRKLRLECAKMILAGYHYGANVFDLVTIVAMLETSEMLERKYKRREILAPEYMDYFVADSFIDLLFLFNEFTQYSTNVRKATQFCVDNKISYEKMLKAIELRDDIIEDMVLMVGFSPLYNGIGIKQVDYSLAKMLKKVPDIAIDEIIKLKKCIYSGFVVNLATLIEENGKAPYYISRFGKKITKAPPGMPRFFIYDDLKLRDNKGKMQYIYEFYSIIDNFYDIDITLL</sequence>
<keyword evidence="3" id="KW-0347">Helicase</keyword>
<dbReference type="InterPro" id="IPR014001">
    <property type="entry name" value="Helicase_ATP-bd"/>
</dbReference>